<keyword evidence="2" id="KW-1185">Reference proteome</keyword>
<sequence>MIPLRPFGPQRRLLLSHWDLVKLILLGNGQLSPKGPKAKLTVLGRLIHHGDSIGV</sequence>
<comment type="caution">
    <text evidence="1">The sequence shown here is derived from an EMBL/GenBank/DDBJ whole genome shotgun (WGS) entry which is preliminary data.</text>
</comment>
<reference evidence="1 2" key="1">
    <citation type="submission" date="2019-02" db="EMBL/GenBank/DDBJ databases">
        <title>Deep-cultivation of Planctomycetes and their phenomic and genomic characterization uncovers novel biology.</title>
        <authorList>
            <person name="Wiegand S."/>
            <person name="Jogler M."/>
            <person name="Boedeker C."/>
            <person name="Pinto D."/>
            <person name="Vollmers J."/>
            <person name="Rivas-Marin E."/>
            <person name="Kohn T."/>
            <person name="Peeters S.H."/>
            <person name="Heuer A."/>
            <person name="Rast P."/>
            <person name="Oberbeckmann S."/>
            <person name="Bunk B."/>
            <person name="Jeske O."/>
            <person name="Meyerdierks A."/>
            <person name="Storesund J.E."/>
            <person name="Kallscheuer N."/>
            <person name="Luecker S."/>
            <person name="Lage O.M."/>
            <person name="Pohl T."/>
            <person name="Merkel B.J."/>
            <person name="Hornburger P."/>
            <person name="Mueller R.-W."/>
            <person name="Bruemmer F."/>
            <person name="Labrenz M."/>
            <person name="Spormann A.M."/>
            <person name="Op Den Camp H."/>
            <person name="Overmann J."/>
            <person name="Amann R."/>
            <person name="Jetten M.S.M."/>
            <person name="Mascher T."/>
            <person name="Medema M.H."/>
            <person name="Devos D.P."/>
            <person name="Kaster A.-K."/>
            <person name="Ovreas L."/>
            <person name="Rohde M."/>
            <person name="Galperin M.Y."/>
            <person name="Jogler C."/>
        </authorList>
    </citation>
    <scope>NUCLEOTIDE SEQUENCE [LARGE SCALE GENOMIC DNA]</scope>
    <source>
        <strain evidence="1 2">CA13</strain>
    </source>
</reference>
<accession>A0A5C5YV46</accession>
<evidence type="ECO:0000313" key="1">
    <source>
        <dbReference type="EMBL" id="TWT78691.1"/>
    </source>
</evidence>
<protein>
    <submittedName>
        <fullName evidence="1">Uncharacterized protein</fullName>
    </submittedName>
</protein>
<proteinExistence type="predicted"/>
<dbReference type="EMBL" id="SJPJ01000001">
    <property type="protein sequence ID" value="TWT78691.1"/>
    <property type="molecule type" value="Genomic_DNA"/>
</dbReference>
<dbReference type="Proteomes" id="UP000315010">
    <property type="component" value="Unassembled WGS sequence"/>
</dbReference>
<evidence type="ECO:0000313" key="2">
    <source>
        <dbReference type="Proteomes" id="UP000315010"/>
    </source>
</evidence>
<dbReference type="AlphaFoldDB" id="A0A5C5YV46"/>
<gene>
    <name evidence="1" type="ORF">CA13_00870</name>
</gene>
<organism evidence="1 2">
    <name type="scientific">Novipirellula herctigrandis</name>
    <dbReference type="NCBI Taxonomy" id="2527986"/>
    <lineage>
        <taxon>Bacteria</taxon>
        <taxon>Pseudomonadati</taxon>
        <taxon>Planctomycetota</taxon>
        <taxon>Planctomycetia</taxon>
        <taxon>Pirellulales</taxon>
        <taxon>Pirellulaceae</taxon>
        <taxon>Novipirellula</taxon>
    </lineage>
</organism>
<name>A0A5C5YV46_9BACT</name>